<dbReference type="EMBL" id="KV919353">
    <property type="protein sequence ID" value="OSX69937.1"/>
    <property type="molecule type" value="Genomic_DNA"/>
</dbReference>
<organism evidence="2 3">
    <name type="scientific">Porphyra umbilicalis</name>
    <name type="common">Purple laver</name>
    <name type="synonym">Red alga</name>
    <dbReference type="NCBI Taxonomy" id="2786"/>
    <lineage>
        <taxon>Eukaryota</taxon>
        <taxon>Rhodophyta</taxon>
        <taxon>Bangiophyceae</taxon>
        <taxon>Bangiales</taxon>
        <taxon>Bangiaceae</taxon>
        <taxon>Porphyra</taxon>
    </lineage>
</organism>
<proteinExistence type="predicted"/>
<evidence type="ECO:0000313" key="2">
    <source>
        <dbReference type="EMBL" id="OSX69937.1"/>
    </source>
</evidence>
<protein>
    <submittedName>
        <fullName evidence="2">Uncharacterized protein</fullName>
    </submittedName>
</protein>
<sequence>MAASKVPDRKDAFRRYLESHRVLDILTNSLTDLFEMDVRPEDPITFLASRLTENAKTAAATKGDRDAAAAGGGAAGAALAAVGAADGVGGGGAAGGGGGGGRGGWRRPGGVG</sequence>
<dbReference type="Proteomes" id="UP000218209">
    <property type="component" value="Unassembled WGS sequence"/>
</dbReference>
<gene>
    <name evidence="2" type="ORF">BU14_0994s0005</name>
</gene>
<dbReference type="Gene3D" id="1.20.890.10">
    <property type="entry name" value="cAMP-dependent protein kinase regulatory subunit, dimerization-anchoring domain"/>
    <property type="match status" value="1"/>
</dbReference>
<evidence type="ECO:0000256" key="1">
    <source>
        <dbReference type="SAM" id="MobiDB-lite"/>
    </source>
</evidence>
<dbReference type="OrthoDB" id="524165at2759"/>
<dbReference type="CDD" id="cd22961">
    <property type="entry name" value="DD_TEX55-like"/>
    <property type="match status" value="1"/>
</dbReference>
<dbReference type="AlphaFoldDB" id="A0A1X6NMW7"/>
<name>A0A1X6NMW7_PORUM</name>
<evidence type="ECO:0000313" key="3">
    <source>
        <dbReference type="Proteomes" id="UP000218209"/>
    </source>
</evidence>
<dbReference type="InterPro" id="IPR007858">
    <property type="entry name" value="Dpy-30_motif"/>
</dbReference>
<dbReference type="Pfam" id="PF05186">
    <property type="entry name" value="Dpy-30"/>
    <property type="match status" value="1"/>
</dbReference>
<reference evidence="2 3" key="1">
    <citation type="submission" date="2017-03" db="EMBL/GenBank/DDBJ databases">
        <title>WGS assembly of Porphyra umbilicalis.</title>
        <authorList>
            <person name="Brawley S.H."/>
            <person name="Blouin N.A."/>
            <person name="Ficko-Blean E."/>
            <person name="Wheeler G.L."/>
            <person name="Lohr M."/>
            <person name="Goodson H.V."/>
            <person name="Jenkins J.W."/>
            <person name="Blaby-Haas C.E."/>
            <person name="Helliwell K.E."/>
            <person name="Chan C."/>
            <person name="Marriage T."/>
            <person name="Bhattacharya D."/>
            <person name="Klein A.S."/>
            <person name="Badis Y."/>
            <person name="Brodie J."/>
            <person name="Cao Y."/>
            <person name="Collen J."/>
            <person name="Dittami S.M."/>
            <person name="Gachon C.M."/>
            <person name="Green B.R."/>
            <person name="Karpowicz S."/>
            <person name="Kim J.W."/>
            <person name="Kudahl U."/>
            <person name="Lin S."/>
            <person name="Michel G."/>
            <person name="Mittag M."/>
            <person name="Olson B.J."/>
            <person name="Pangilinan J."/>
            <person name="Peng Y."/>
            <person name="Qiu H."/>
            <person name="Shu S."/>
            <person name="Singer J.T."/>
            <person name="Smith A.G."/>
            <person name="Sprecher B.N."/>
            <person name="Wagner V."/>
            <person name="Wang W."/>
            <person name="Wang Z.-Y."/>
            <person name="Yan J."/>
            <person name="Yarish C."/>
            <person name="Zoeuner-Riek S."/>
            <person name="Zhuang Y."/>
            <person name="Zou Y."/>
            <person name="Lindquist E.A."/>
            <person name="Grimwood J."/>
            <person name="Barry K."/>
            <person name="Rokhsar D.S."/>
            <person name="Schmutz J."/>
            <person name="Stiller J.W."/>
            <person name="Grossman A.R."/>
            <person name="Prochnik S.E."/>
        </authorList>
    </citation>
    <scope>NUCLEOTIDE SEQUENCE [LARGE SCALE GENOMIC DNA]</scope>
    <source>
        <strain evidence="2">4086291</strain>
    </source>
</reference>
<keyword evidence="3" id="KW-1185">Reference proteome</keyword>
<accession>A0A1X6NMW7</accession>
<feature type="region of interest" description="Disordered" evidence="1">
    <location>
        <begin position="90"/>
        <end position="112"/>
    </location>
</feature>